<organism evidence="6 7">
    <name type="scientific">Gaetbulibacter jejuensis</name>
    <dbReference type="NCBI Taxonomy" id="584607"/>
    <lineage>
        <taxon>Bacteria</taxon>
        <taxon>Pseudomonadati</taxon>
        <taxon>Bacteroidota</taxon>
        <taxon>Flavobacteriia</taxon>
        <taxon>Flavobacteriales</taxon>
        <taxon>Flavobacteriaceae</taxon>
        <taxon>Gaetbulibacter</taxon>
    </lineage>
</organism>
<dbReference type="Gene3D" id="2.40.100.10">
    <property type="entry name" value="Cyclophilin-like"/>
    <property type="match status" value="1"/>
</dbReference>
<keyword evidence="7" id="KW-1185">Reference proteome</keyword>
<comment type="similarity">
    <text evidence="1">Belongs to the cyclophilin-type PPIase family.</text>
</comment>
<evidence type="ECO:0000256" key="4">
    <source>
        <dbReference type="ARBA" id="ARBA00023235"/>
    </source>
</evidence>
<dbReference type="InterPro" id="IPR020892">
    <property type="entry name" value="Cyclophilin-type_PPIase_CS"/>
</dbReference>
<name>A0ABN1JNK5_9FLAO</name>
<dbReference type="Proteomes" id="UP001500736">
    <property type="component" value="Unassembled WGS sequence"/>
</dbReference>
<feature type="domain" description="PPIase cyclophilin-type" evidence="5">
    <location>
        <begin position="18"/>
        <end position="261"/>
    </location>
</feature>
<evidence type="ECO:0000256" key="1">
    <source>
        <dbReference type="ARBA" id="ARBA00007365"/>
    </source>
</evidence>
<evidence type="ECO:0000313" key="6">
    <source>
        <dbReference type="EMBL" id="GAA0743036.1"/>
    </source>
</evidence>
<accession>A0ABN1JNK5</accession>
<dbReference type="InterPro" id="IPR002130">
    <property type="entry name" value="Cyclophilin-type_PPIase_dom"/>
</dbReference>
<dbReference type="GO" id="GO:0016853">
    <property type="term" value="F:isomerase activity"/>
    <property type="evidence" value="ECO:0007669"/>
    <property type="project" value="UniProtKB-KW"/>
</dbReference>
<dbReference type="PROSITE" id="PS50072">
    <property type="entry name" value="CSA_PPIASE_2"/>
    <property type="match status" value="1"/>
</dbReference>
<dbReference type="InterPro" id="IPR029000">
    <property type="entry name" value="Cyclophilin-like_dom_sf"/>
</dbReference>
<dbReference type="InterPro" id="IPR044666">
    <property type="entry name" value="Cyclophilin_A-like"/>
</dbReference>
<evidence type="ECO:0000256" key="2">
    <source>
        <dbReference type="ARBA" id="ARBA00013194"/>
    </source>
</evidence>
<sequence length="264" mass="29714">MCLGCNSKPEKKKIEDTSNTIVVLTTNYGEITLELFNDTPKHRDNFIKLINEHAYDSLLFHRVIKDFVIQGGDPDSKNAPIGKFLGEGDLDYTVPAEFRPNLFHKRGALATAREENLTRASSAMQFFIVDGKVYNDSLLIVAQQRINTMTARFHVIKSKAHKPLFEALKIASEGNDEQLATKLNDSIQQLAETYTDFETYTIPEAHRAVYKSIGGIPHLDQNYTVFGEVIEGMNVVDSIVNLPTDENDRPLENVIILSAELKNR</sequence>
<dbReference type="SUPFAM" id="SSF50891">
    <property type="entry name" value="Cyclophilin-like"/>
    <property type="match status" value="1"/>
</dbReference>
<reference evidence="6 7" key="1">
    <citation type="journal article" date="2019" name="Int. J. Syst. Evol. Microbiol.">
        <title>The Global Catalogue of Microorganisms (GCM) 10K type strain sequencing project: providing services to taxonomists for standard genome sequencing and annotation.</title>
        <authorList>
            <consortium name="The Broad Institute Genomics Platform"/>
            <consortium name="The Broad Institute Genome Sequencing Center for Infectious Disease"/>
            <person name="Wu L."/>
            <person name="Ma J."/>
        </authorList>
    </citation>
    <scope>NUCLEOTIDE SEQUENCE [LARGE SCALE GENOMIC DNA]</scope>
    <source>
        <strain evidence="6 7">JCM 15976</strain>
    </source>
</reference>
<keyword evidence="4 6" id="KW-0413">Isomerase</keyword>
<comment type="caution">
    <text evidence="6">The sequence shown here is derived from an EMBL/GenBank/DDBJ whole genome shotgun (WGS) entry which is preliminary data.</text>
</comment>
<gene>
    <name evidence="6" type="ORF">GCM10009431_15760</name>
</gene>
<dbReference type="EMBL" id="BAAAGF010000002">
    <property type="protein sequence ID" value="GAA0743036.1"/>
    <property type="molecule type" value="Genomic_DNA"/>
</dbReference>
<dbReference type="PANTHER" id="PTHR45625:SF4">
    <property type="entry name" value="PEPTIDYLPROLYL ISOMERASE DOMAIN AND WD REPEAT-CONTAINING PROTEIN 1"/>
    <property type="match status" value="1"/>
</dbReference>
<evidence type="ECO:0000256" key="3">
    <source>
        <dbReference type="ARBA" id="ARBA00023110"/>
    </source>
</evidence>
<proteinExistence type="inferred from homology"/>
<dbReference type="Pfam" id="PF00160">
    <property type="entry name" value="Pro_isomerase"/>
    <property type="match status" value="2"/>
</dbReference>
<dbReference type="EC" id="5.2.1.8" evidence="2"/>
<dbReference type="CDD" id="cd00317">
    <property type="entry name" value="cyclophilin"/>
    <property type="match status" value="1"/>
</dbReference>
<dbReference type="PROSITE" id="PS00170">
    <property type="entry name" value="CSA_PPIASE_1"/>
    <property type="match status" value="1"/>
</dbReference>
<protein>
    <recommendedName>
        <fullName evidence="2">peptidylprolyl isomerase</fullName>
        <ecNumber evidence="2">5.2.1.8</ecNumber>
    </recommendedName>
</protein>
<keyword evidence="3" id="KW-0697">Rotamase</keyword>
<dbReference type="PANTHER" id="PTHR45625">
    <property type="entry name" value="PEPTIDYL-PROLYL CIS-TRANS ISOMERASE-RELATED"/>
    <property type="match status" value="1"/>
</dbReference>
<evidence type="ECO:0000313" key="7">
    <source>
        <dbReference type="Proteomes" id="UP001500736"/>
    </source>
</evidence>
<evidence type="ECO:0000259" key="5">
    <source>
        <dbReference type="PROSITE" id="PS50072"/>
    </source>
</evidence>